<dbReference type="Pfam" id="PF01618">
    <property type="entry name" value="MotA_ExbB"/>
    <property type="match status" value="1"/>
</dbReference>
<keyword evidence="6" id="KW-0813">Transport</keyword>
<dbReference type="InterPro" id="IPR002898">
    <property type="entry name" value="MotA_ExbB_proton_chnl"/>
</dbReference>
<dbReference type="EMBL" id="AQQV01000001">
    <property type="protein sequence ID" value="ORE89300.1"/>
    <property type="molecule type" value="Genomic_DNA"/>
</dbReference>
<comment type="caution">
    <text evidence="9">The sequence shown here is derived from an EMBL/GenBank/DDBJ whole genome shotgun (WGS) entry which is preliminary data.</text>
</comment>
<evidence type="ECO:0000313" key="9">
    <source>
        <dbReference type="EMBL" id="ORE89300.1"/>
    </source>
</evidence>
<dbReference type="InterPro" id="IPR050790">
    <property type="entry name" value="ExbB/TolQ_transport"/>
</dbReference>
<dbReference type="OrthoDB" id="5728265at2"/>
<keyword evidence="10" id="KW-1185">Reference proteome</keyword>
<dbReference type="Proteomes" id="UP000192342">
    <property type="component" value="Unassembled WGS sequence"/>
</dbReference>
<dbReference type="AlphaFoldDB" id="A0A1Y1SIS0"/>
<dbReference type="GO" id="GO:0005886">
    <property type="term" value="C:plasma membrane"/>
    <property type="evidence" value="ECO:0007669"/>
    <property type="project" value="UniProtKB-SubCell"/>
</dbReference>
<evidence type="ECO:0000256" key="4">
    <source>
        <dbReference type="ARBA" id="ARBA00022989"/>
    </source>
</evidence>
<keyword evidence="6" id="KW-0653">Protein transport</keyword>
<feature type="transmembrane region" description="Helical" evidence="7">
    <location>
        <begin position="120"/>
        <end position="142"/>
    </location>
</feature>
<comment type="subcellular location">
    <subcellularLocation>
        <location evidence="1">Cell membrane</location>
        <topology evidence="1">Multi-pass membrane protein</topology>
    </subcellularLocation>
    <subcellularLocation>
        <location evidence="6">Membrane</location>
        <topology evidence="6">Multi-pass membrane protein</topology>
    </subcellularLocation>
</comment>
<dbReference type="PANTHER" id="PTHR30625:SF11">
    <property type="entry name" value="MOTA_TOLQ_EXBB PROTON CHANNEL DOMAIN-CONTAINING PROTEIN"/>
    <property type="match status" value="1"/>
</dbReference>
<keyword evidence="4 7" id="KW-1133">Transmembrane helix</keyword>
<organism evidence="9 10">
    <name type="scientific">Oceanococcus atlanticus</name>
    <dbReference type="NCBI Taxonomy" id="1317117"/>
    <lineage>
        <taxon>Bacteria</taxon>
        <taxon>Pseudomonadati</taxon>
        <taxon>Pseudomonadota</taxon>
        <taxon>Gammaproteobacteria</taxon>
        <taxon>Chromatiales</taxon>
        <taxon>Oceanococcaceae</taxon>
        <taxon>Oceanococcus</taxon>
    </lineage>
</organism>
<feature type="domain" description="MotA/TolQ/ExbB proton channel" evidence="8">
    <location>
        <begin position="74"/>
        <end position="197"/>
    </location>
</feature>
<reference evidence="9 10" key="1">
    <citation type="submission" date="2013-04" db="EMBL/GenBank/DDBJ databases">
        <title>Oceanococcus atlanticus 22II-S10r2 Genome Sequencing.</title>
        <authorList>
            <person name="Lai Q."/>
            <person name="Li G."/>
            <person name="Shao Z."/>
        </authorList>
    </citation>
    <scope>NUCLEOTIDE SEQUENCE [LARGE SCALE GENOMIC DNA]</scope>
    <source>
        <strain evidence="9 10">22II-S10r2</strain>
    </source>
</reference>
<proteinExistence type="inferred from homology"/>
<dbReference type="STRING" id="1317117.ATO7_05455"/>
<comment type="similarity">
    <text evidence="6">Belongs to the exbB/tolQ family.</text>
</comment>
<dbReference type="GO" id="GO:0017038">
    <property type="term" value="P:protein import"/>
    <property type="evidence" value="ECO:0007669"/>
    <property type="project" value="TreeGrafter"/>
</dbReference>
<feature type="transmembrane region" description="Helical" evidence="7">
    <location>
        <begin position="162"/>
        <end position="184"/>
    </location>
</feature>
<evidence type="ECO:0000256" key="3">
    <source>
        <dbReference type="ARBA" id="ARBA00022692"/>
    </source>
</evidence>
<evidence type="ECO:0000313" key="10">
    <source>
        <dbReference type="Proteomes" id="UP000192342"/>
    </source>
</evidence>
<evidence type="ECO:0000256" key="6">
    <source>
        <dbReference type="RuleBase" id="RU004057"/>
    </source>
</evidence>
<evidence type="ECO:0000256" key="5">
    <source>
        <dbReference type="ARBA" id="ARBA00023136"/>
    </source>
</evidence>
<dbReference type="RefSeq" id="WP_083560299.1">
    <property type="nucleotide sequence ID" value="NZ_AQQV01000001.1"/>
</dbReference>
<dbReference type="PANTHER" id="PTHR30625">
    <property type="entry name" value="PROTEIN TOLQ"/>
    <property type="match status" value="1"/>
</dbReference>
<evidence type="ECO:0000256" key="7">
    <source>
        <dbReference type="SAM" id="Phobius"/>
    </source>
</evidence>
<sequence length="219" mass="24130">MEFLTVVARFFQEGGAFMYPIVAMLILGLAIALERTLYLRSTRVNNRKIWEAVAPLVAQGRYDAALSQTEESDGALARVMSYGLARIKTARRREDLEMAMEESMMEVLPQLERRTPFLQVFANVATLLGLLGTIIGLIQGFQAVANVNPAEKANMLSASISVAMNTTAFGLMCAIPLLLIHAWLQAKTTALVDSLEMATVKFLNQFSESRENHASAQQS</sequence>
<keyword evidence="5 7" id="KW-0472">Membrane</keyword>
<evidence type="ECO:0000256" key="2">
    <source>
        <dbReference type="ARBA" id="ARBA00022475"/>
    </source>
</evidence>
<protein>
    <submittedName>
        <fullName evidence="9">MotA/TolQ/ExbB proton channel</fullName>
    </submittedName>
</protein>
<evidence type="ECO:0000259" key="8">
    <source>
        <dbReference type="Pfam" id="PF01618"/>
    </source>
</evidence>
<name>A0A1Y1SIS0_9GAMM</name>
<gene>
    <name evidence="9" type="ORF">ATO7_05455</name>
</gene>
<accession>A0A1Y1SIS0</accession>
<evidence type="ECO:0000256" key="1">
    <source>
        <dbReference type="ARBA" id="ARBA00004651"/>
    </source>
</evidence>
<keyword evidence="3 7" id="KW-0812">Transmembrane</keyword>
<feature type="transmembrane region" description="Helical" evidence="7">
    <location>
        <begin position="16"/>
        <end position="33"/>
    </location>
</feature>
<keyword evidence="2" id="KW-1003">Cell membrane</keyword>